<keyword evidence="6" id="KW-0704">Schiff base</keyword>
<comment type="similarity">
    <text evidence="2">Belongs to the transaldolase family. Type 1 subfamily.</text>
</comment>
<comment type="catalytic activity">
    <reaction evidence="7 8">
        <text>D-sedoheptulose 7-phosphate + D-glyceraldehyde 3-phosphate = D-erythrose 4-phosphate + beta-D-fructose 6-phosphate</text>
        <dbReference type="Rhea" id="RHEA:17053"/>
        <dbReference type="ChEBI" id="CHEBI:16897"/>
        <dbReference type="ChEBI" id="CHEBI:57483"/>
        <dbReference type="ChEBI" id="CHEBI:57634"/>
        <dbReference type="ChEBI" id="CHEBI:59776"/>
        <dbReference type="EC" id="2.2.1.2"/>
    </reaction>
</comment>
<evidence type="ECO:0000313" key="9">
    <source>
        <dbReference type="EMBL" id="KAL3822093.1"/>
    </source>
</evidence>
<reference evidence="9 10" key="1">
    <citation type="submission" date="2024-10" db="EMBL/GenBank/DDBJ databases">
        <title>Updated reference genomes for cyclostephanoid diatoms.</title>
        <authorList>
            <person name="Roberts W.R."/>
            <person name="Alverson A.J."/>
        </authorList>
    </citation>
    <scope>NUCLEOTIDE SEQUENCE [LARGE SCALE GENOMIC DNA]</scope>
    <source>
        <strain evidence="9 10">AJA228-03</strain>
    </source>
</reference>
<keyword evidence="4 8" id="KW-0808">Transferase</keyword>
<accession>A0ABD3SCH3</accession>
<dbReference type="PANTHER" id="PTHR10683">
    <property type="entry name" value="TRANSALDOLASE"/>
    <property type="match status" value="1"/>
</dbReference>
<dbReference type="EC" id="2.2.1.2" evidence="3 8"/>
<dbReference type="CDD" id="cd00957">
    <property type="entry name" value="Transaldolase_TalAB"/>
    <property type="match status" value="1"/>
</dbReference>
<protein>
    <recommendedName>
        <fullName evidence="3 8">Transaldolase</fullName>
        <ecNumber evidence="3 8">2.2.1.2</ecNumber>
    </recommendedName>
</protein>
<dbReference type="AlphaFoldDB" id="A0ABD3SCH3"/>
<dbReference type="Pfam" id="PF00923">
    <property type="entry name" value="TAL_FSA"/>
    <property type="match status" value="1"/>
</dbReference>
<evidence type="ECO:0000256" key="4">
    <source>
        <dbReference type="ARBA" id="ARBA00022679"/>
    </source>
</evidence>
<evidence type="ECO:0000256" key="7">
    <source>
        <dbReference type="ARBA" id="ARBA00048810"/>
    </source>
</evidence>
<proteinExistence type="inferred from homology"/>
<dbReference type="FunFam" id="3.20.20.70:FF:000088">
    <property type="entry name" value="Transaldolase"/>
    <property type="match status" value="1"/>
</dbReference>
<dbReference type="InterPro" id="IPR018225">
    <property type="entry name" value="Transaldolase_AS"/>
</dbReference>
<dbReference type="InterPro" id="IPR013785">
    <property type="entry name" value="Aldolase_TIM"/>
</dbReference>
<comment type="caution">
    <text evidence="9">The sequence shown here is derived from an EMBL/GenBank/DDBJ whole genome shotgun (WGS) entry which is preliminary data.</text>
</comment>
<dbReference type="PROSITE" id="PS00958">
    <property type="entry name" value="TRANSALDOLASE_2"/>
    <property type="match status" value="1"/>
</dbReference>
<dbReference type="InterPro" id="IPR004730">
    <property type="entry name" value="Transaldolase_1"/>
</dbReference>
<keyword evidence="10" id="KW-1185">Reference proteome</keyword>
<gene>
    <name evidence="9" type="ORF">ACHAXA_000161</name>
</gene>
<dbReference type="SUPFAM" id="SSF51569">
    <property type="entry name" value="Aldolase"/>
    <property type="match status" value="1"/>
</dbReference>
<evidence type="ECO:0000256" key="3">
    <source>
        <dbReference type="ARBA" id="ARBA00013151"/>
    </source>
</evidence>
<dbReference type="PROSITE" id="PS01054">
    <property type="entry name" value="TRANSALDOLASE_1"/>
    <property type="match status" value="1"/>
</dbReference>
<dbReference type="InterPro" id="IPR001585">
    <property type="entry name" value="TAL/FSA"/>
</dbReference>
<organism evidence="9 10">
    <name type="scientific">Cyclostephanos tholiformis</name>
    <dbReference type="NCBI Taxonomy" id="382380"/>
    <lineage>
        <taxon>Eukaryota</taxon>
        <taxon>Sar</taxon>
        <taxon>Stramenopiles</taxon>
        <taxon>Ochrophyta</taxon>
        <taxon>Bacillariophyta</taxon>
        <taxon>Coscinodiscophyceae</taxon>
        <taxon>Thalassiosirophycidae</taxon>
        <taxon>Stephanodiscales</taxon>
        <taxon>Stephanodiscaceae</taxon>
        <taxon>Cyclostephanos</taxon>
    </lineage>
</organism>
<sequence length="331" mass="36726">MSTTQVEQLKKYTTVVADTGDFNSIKKFNPQDATTNPSLIYSAALMPEYSHMLDDAVEYGNGNLSVTMDRLAVGFGAEITKIVPGYVSTEVDARLSFDTEATIRKARDIIRMYEEIGVTRDRILIKVASTWEGIQAARVLEGEGISCNATLIFGIAQAIACAEAKCTLISPFVGRIMDWHKRAGGVEKFAPSEDPGVMSVTAIFNYFKKHDYDTIVMGASFRNTDEICELAGCDRLTIAPKLLDELSKSHADVPRKLDASKAKEMDIPKIDMNEKTFRWMMNEDAMATEKLAEGIRGFAVDIVKLEKIVQARIDAAGNKRRKLTNEDKKED</sequence>
<comment type="function">
    <text evidence="8">Catalyzes the rate-limiting step of the non-oxidative phase in the pentose phosphate pathway. Catalyzes the reversible conversion of sedheptulose-7-phosphate and D-glyceraldehyde 3-phosphate into erythrose-4-phosphate and beta-D-fructose 6-phosphate.</text>
</comment>
<name>A0ABD3SCH3_9STRA</name>
<dbReference type="PANTHER" id="PTHR10683:SF18">
    <property type="entry name" value="TRANSALDOLASE"/>
    <property type="match status" value="1"/>
</dbReference>
<dbReference type="GO" id="GO:0004801">
    <property type="term" value="F:transaldolase activity"/>
    <property type="evidence" value="ECO:0007669"/>
    <property type="project" value="UniProtKB-EC"/>
</dbReference>
<keyword evidence="5 8" id="KW-0570">Pentose shunt</keyword>
<evidence type="ECO:0000256" key="1">
    <source>
        <dbReference type="ARBA" id="ARBA00004857"/>
    </source>
</evidence>
<evidence type="ECO:0000256" key="6">
    <source>
        <dbReference type="ARBA" id="ARBA00023270"/>
    </source>
</evidence>
<evidence type="ECO:0000313" key="10">
    <source>
        <dbReference type="Proteomes" id="UP001530377"/>
    </source>
</evidence>
<evidence type="ECO:0000256" key="2">
    <source>
        <dbReference type="ARBA" id="ARBA00008012"/>
    </source>
</evidence>
<evidence type="ECO:0000256" key="8">
    <source>
        <dbReference type="RuleBase" id="RU000501"/>
    </source>
</evidence>
<dbReference type="HAMAP" id="MF_00492">
    <property type="entry name" value="Transaldolase_1"/>
    <property type="match status" value="1"/>
</dbReference>
<dbReference type="Proteomes" id="UP001530377">
    <property type="component" value="Unassembled WGS sequence"/>
</dbReference>
<comment type="pathway">
    <text evidence="1 8">Carbohydrate degradation; pentose phosphate pathway; D-glyceraldehyde 3-phosphate and beta-D-fructose 6-phosphate from D-ribose 5-phosphate and D-xylulose 5-phosphate (non-oxidative stage): step 2/3.</text>
</comment>
<dbReference type="Gene3D" id="3.20.20.70">
    <property type="entry name" value="Aldolase class I"/>
    <property type="match status" value="1"/>
</dbReference>
<evidence type="ECO:0000256" key="5">
    <source>
        <dbReference type="ARBA" id="ARBA00023126"/>
    </source>
</evidence>
<dbReference type="GO" id="GO:0006098">
    <property type="term" value="P:pentose-phosphate shunt"/>
    <property type="evidence" value="ECO:0007669"/>
    <property type="project" value="UniProtKB-KW"/>
</dbReference>
<dbReference type="EMBL" id="JALLPB020000075">
    <property type="protein sequence ID" value="KAL3822093.1"/>
    <property type="molecule type" value="Genomic_DNA"/>
</dbReference>
<dbReference type="NCBIfam" id="TIGR00874">
    <property type="entry name" value="talAB"/>
    <property type="match status" value="1"/>
</dbReference>